<name>A0ABN7WR31_GIGMA</name>
<feature type="non-terminal residue" evidence="1">
    <location>
        <position position="95"/>
    </location>
</feature>
<dbReference type="EMBL" id="CAJVQB010057849">
    <property type="protein sequence ID" value="CAG8838354.1"/>
    <property type="molecule type" value="Genomic_DNA"/>
</dbReference>
<sequence>TDINDNGFPATIEQLNQQIQQYNLPTKWKFPIDKQEEFSEATDFLRRTFLVETILEFVFTISSFPPPGWDIFDNNNSANTAMIEIPKLNDGATPT</sequence>
<protein>
    <submittedName>
        <fullName evidence="1">529_t:CDS:1</fullName>
    </submittedName>
</protein>
<keyword evidence="2" id="KW-1185">Reference proteome</keyword>
<proteinExistence type="predicted"/>
<gene>
    <name evidence="1" type="ORF">GMARGA_LOCUS33936</name>
</gene>
<feature type="non-terminal residue" evidence="1">
    <location>
        <position position="1"/>
    </location>
</feature>
<organism evidence="1 2">
    <name type="scientific">Gigaspora margarita</name>
    <dbReference type="NCBI Taxonomy" id="4874"/>
    <lineage>
        <taxon>Eukaryota</taxon>
        <taxon>Fungi</taxon>
        <taxon>Fungi incertae sedis</taxon>
        <taxon>Mucoromycota</taxon>
        <taxon>Glomeromycotina</taxon>
        <taxon>Glomeromycetes</taxon>
        <taxon>Diversisporales</taxon>
        <taxon>Gigasporaceae</taxon>
        <taxon>Gigaspora</taxon>
    </lineage>
</organism>
<dbReference type="Proteomes" id="UP000789901">
    <property type="component" value="Unassembled WGS sequence"/>
</dbReference>
<reference evidence="1 2" key="1">
    <citation type="submission" date="2021-06" db="EMBL/GenBank/DDBJ databases">
        <authorList>
            <person name="Kallberg Y."/>
            <person name="Tangrot J."/>
            <person name="Rosling A."/>
        </authorList>
    </citation>
    <scope>NUCLEOTIDE SEQUENCE [LARGE SCALE GENOMIC DNA]</scope>
    <source>
        <strain evidence="1 2">120-4 pot B 10/14</strain>
    </source>
</reference>
<comment type="caution">
    <text evidence="1">The sequence shown here is derived from an EMBL/GenBank/DDBJ whole genome shotgun (WGS) entry which is preliminary data.</text>
</comment>
<accession>A0ABN7WR31</accession>
<evidence type="ECO:0000313" key="2">
    <source>
        <dbReference type="Proteomes" id="UP000789901"/>
    </source>
</evidence>
<evidence type="ECO:0000313" key="1">
    <source>
        <dbReference type="EMBL" id="CAG8838354.1"/>
    </source>
</evidence>